<dbReference type="Proteomes" id="UP000546173">
    <property type="component" value="Unassembled WGS sequence"/>
</dbReference>
<gene>
    <name evidence="2" type="ORF">H7993_04825</name>
</gene>
<dbReference type="Gene3D" id="3.55.50.30">
    <property type="match status" value="1"/>
</dbReference>
<feature type="signal peptide" evidence="1">
    <location>
        <begin position="1"/>
        <end position="39"/>
    </location>
</feature>
<dbReference type="GO" id="GO:0015627">
    <property type="term" value="C:type II protein secretion system complex"/>
    <property type="evidence" value="ECO:0007669"/>
    <property type="project" value="TreeGrafter"/>
</dbReference>
<dbReference type="RefSeq" id="WP_185793640.1">
    <property type="nucleotide sequence ID" value="NZ_JACMYH010000001.1"/>
</dbReference>
<proteinExistence type="predicted"/>
<accession>A0A7X1G3W0</accession>
<dbReference type="EMBL" id="JACMYH010000001">
    <property type="protein sequence ID" value="MBC2677711.1"/>
    <property type="molecule type" value="Genomic_DNA"/>
</dbReference>
<evidence type="ECO:0000313" key="2">
    <source>
        <dbReference type="EMBL" id="MBC2677711.1"/>
    </source>
</evidence>
<dbReference type="PANTHER" id="PTHR30332">
    <property type="entry name" value="PROBABLE GENERAL SECRETION PATHWAY PROTEIN D"/>
    <property type="match status" value="1"/>
</dbReference>
<evidence type="ECO:0008006" key="4">
    <source>
        <dbReference type="Google" id="ProtNLM"/>
    </source>
</evidence>
<feature type="chain" id="PRO_5031378934" description="Type III secretion protein" evidence="1">
    <location>
        <begin position="40"/>
        <end position="217"/>
    </location>
</feature>
<reference evidence="2 3" key="1">
    <citation type="submission" date="2020-08" db="EMBL/GenBank/DDBJ databases">
        <title>Pseudomonas sp. nov.</title>
        <authorList>
            <person name="Gieschler S."/>
            <person name="Fiedler G."/>
            <person name="Brinks E."/>
            <person name="Boehnlein C."/>
            <person name="Franz C.M.A.P."/>
            <person name="Kabisch J."/>
        </authorList>
    </citation>
    <scope>NUCLEOTIDE SEQUENCE [LARGE SCALE GENOMIC DNA]</scope>
    <source>
        <strain evidence="2 3">MBT-2</strain>
    </source>
</reference>
<dbReference type="AlphaFoldDB" id="A0A7X1G3W0"/>
<organism evidence="2 3">
    <name type="scientific">Pseudomonas baltica</name>
    <dbReference type="NCBI Taxonomy" id="2762576"/>
    <lineage>
        <taxon>Bacteria</taxon>
        <taxon>Pseudomonadati</taxon>
        <taxon>Pseudomonadota</taxon>
        <taxon>Gammaproteobacteria</taxon>
        <taxon>Pseudomonadales</taxon>
        <taxon>Pseudomonadaceae</taxon>
        <taxon>Pseudomonas</taxon>
    </lineage>
</organism>
<dbReference type="GO" id="GO:0009306">
    <property type="term" value="P:protein secretion"/>
    <property type="evidence" value="ECO:0007669"/>
    <property type="project" value="TreeGrafter"/>
</dbReference>
<sequence length="217" mass="22006">MSQHGPDIIARSRQRSPGTPGLLSVLVILGMLAGPSAWAATDAAPAWAAQPYPYLIIDQDVRGVLQEMGSNLGIAVVIADAVKGKVRGKVRGDSAADFLAALSTANGLGWYFDGSTLFVDSANDTAARTFDTGTLSAAAVQGALAPLLAGGPRARLSVDASASTVRAAGSPGYLSLIDGQLAALRPPLRRTAAAQPAAGSVRIFRGGAETQVVSGLN</sequence>
<protein>
    <recommendedName>
        <fullName evidence="4">Type III secretion protein</fullName>
    </recommendedName>
</protein>
<keyword evidence="3" id="KW-1185">Reference proteome</keyword>
<dbReference type="PANTHER" id="PTHR30332:SF5">
    <property type="entry name" value="SPI-1 TYPE 3 SECRETION SYSTEM SECRETIN"/>
    <property type="match status" value="1"/>
</dbReference>
<dbReference type="InterPro" id="IPR050810">
    <property type="entry name" value="Bact_Secretion_Sys_Channel"/>
</dbReference>
<evidence type="ECO:0000313" key="3">
    <source>
        <dbReference type="Proteomes" id="UP000546173"/>
    </source>
</evidence>
<comment type="caution">
    <text evidence="2">The sequence shown here is derived from an EMBL/GenBank/DDBJ whole genome shotgun (WGS) entry which is preliminary data.</text>
</comment>
<name>A0A7X1G3W0_9PSED</name>
<evidence type="ECO:0000256" key="1">
    <source>
        <dbReference type="SAM" id="SignalP"/>
    </source>
</evidence>
<keyword evidence="1" id="KW-0732">Signal</keyword>